<evidence type="ECO:0000313" key="1">
    <source>
        <dbReference type="EMBL" id="MBW4667194.1"/>
    </source>
</evidence>
<comment type="caution">
    <text evidence="1">The sequence shown here is derived from an EMBL/GenBank/DDBJ whole genome shotgun (WGS) entry which is preliminary data.</text>
</comment>
<dbReference type="Proteomes" id="UP000729701">
    <property type="component" value="Unassembled WGS sequence"/>
</dbReference>
<evidence type="ECO:0000313" key="2">
    <source>
        <dbReference type="Proteomes" id="UP000729701"/>
    </source>
</evidence>
<organism evidence="1 2">
    <name type="scientific">Cyanomargarita calcarea GSE-NOS-MK-12-04C</name>
    <dbReference type="NCBI Taxonomy" id="2839659"/>
    <lineage>
        <taxon>Bacteria</taxon>
        <taxon>Bacillati</taxon>
        <taxon>Cyanobacteriota</taxon>
        <taxon>Cyanophyceae</taxon>
        <taxon>Nostocales</taxon>
        <taxon>Cyanomargaritaceae</taxon>
        <taxon>Cyanomargarita</taxon>
    </lineage>
</organism>
<dbReference type="AlphaFoldDB" id="A0A951QIZ3"/>
<accession>A0A951QIZ3</accession>
<reference evidence="1" key="1">
    <citation type="submission" date="2021-05" db="EMBL/GenBank/DDBJ databases">
        <authorList>
            <person name="Pietrasiak N."/>
            <person name="Ward R."/>
            <person name="Stajich J.E."/>
            <person name="Kurbessoian T."/>
        </authorList>
    </citation>
    <scope>NUCLEOTIDE SEQUENCE</scope>
    <source>
        <strain evidence="1">GSE-NOS-MK-12-04C</strain>
    </source>
</reference>
<dbReference type="EMBL" id="JAHHGZ010000006">
    <property type="protein sequence ID" value="MBW4667194.1"/>
    <property type="molecule type" value="Genomic_DNA"/>
</dbReference>
<sequence length="62" mass="7403">MKNKNYIPKPKVEESNLYSLRCTPVFQTRRPHSSTFQTSEVEFNHHIQLSDYRTARTRPHSL</sequence>
<reference evidence="1" key="2">
    <citation type="journal article" date="2022" name="Microbiol. Resour. Announc.">
        <title>Metagenome Sequencing to Explore Phylogenomics of Terrestrial Cyanobacteria.</title>
        <authorList>
            <person name="Ward R.D."/>
            <person name="Stajich J.E."/>
            <person name="Johansen J.R."/>
            <person name="Huntemann M."/>
            <person name="Clum A."/>
            <person name="Foster B."/>
            <person name="Foster B."/>
            <person name="Roux S."/>
            <person name="Palaniappan K."/>
            <person name="Varghese N."/>
            <person name="Mukherjee S."/>
            <person name="Reddy T.B.K."/>
            <person name="Daum C."/>
            <person name="Copeland A."/>
            <person name="Chen I.A."/>
            <person name="Ivanova N.N."/>
            <person name="Kyrpides N.C."/>
            <person name="Shapiro N."/>
            <person name="Eloe-Fadrosh E.A."/>
            <person name="Pietrasiak N."/>
        </authorList>
    </citation>
    <scope>NUCLEOTIDE SEQUENCE</scope>
    <source>
        <strain evidence="1">GSE-NOS-MK-12-04C</strain>
    </source>
</reference>
<name>A0A951QIZ3_9CYAN</name>
<gene>
    <name evidence="1" type="ORF">KME60_07065</name>
</gene>
<protein>
    <submittedName>
        <fullName evidence="1">Uncharacterized protein</fullName>
    </submittedName>
</protein>
<proteinExistence type="predicted"/>